<dbReference type="EMBL" id="SNXE01000008">
    <property type="protein sequence ID" value="TDP06544.1"/>
    <property type="molecule type" value="Genomic_DNA"/>
</dbReference>
<feature type="transmembrane region" description="Helical" evidence="7">
    <location>
        <begin position="373"/>
        <end position="392"/>
    </location>
</feature>
<comment type="subcellular location">
    <subcellularLocation>
        <location evidence="1">Cell membrane</location>
        <topology evidence="1">Multi-pass membrane protein</topology>
    </subcellularLocation>
</comment>
<evidence type="ECO:0000313" key="9">
    <source>
        <dbReference type="Proteomes" id="UP000295357"/>
    </source>
</evidence>
<feature type="transmembrane region" description="Helical" evidence="7">
    <location>
        <begin position="95"/>
        <end position="118"/>
    </location>
</feature>
<reference evidence="8 9" key="1">
    <citation type="submission" date="2019-03" db="EMBL/GenBank/DDBJ databases">
        <title>Genomic Encyclopedia of Type Strains, Phase IV (KMG-IV): sequencing the most valuable type-strain genomes for metagenomic binning, comparative biology and taxonomic classification.</title>
        <authorList>
            <person name="Goeker M."/>
        </authorList>
    </citation>
    <scope>NUCLEOTIDE SEQUENCE [LARGE SCALE GENOMIC DNA]</scope>
    <source>
        <strain evidence="8 9">DSM 25082</strain>
    </source>
</reference>
<protein>
    <submittedName>
        <fullName evidence="8">PST family polysaccharide transporter</fullName>
    </submittedName>
</protein>
<evidence type="ECO:0000256" key="3">
    <source>
        <dbReference type="ARBA" id="ARBA00022475"/>
    </source>
</evidence>
<evidence type="ECO:0000313" key="8">
    <source>
        <dbReference type="EMBL" id="TDP06544.1"/>
    </source>
</evidence>
<dbReference type="RefSeq" id="WP_133604618.1">
    <property type="nucleotide sequence ID" value="NZ_JAUFPJ010000009.1"/>
</dbReference>
<feature type="transmembrane region" description="Helical" evidence="7">
    <location>
        <begin position="189"/>
        <end position="210"/>
    </location>
</feature>
<dbReference type="Proteomes" id="UP000295357">
    <property type="component" value="Unassembled WGS sequence"/>
</dbReference>
<feature type="transmembrane region" description="Helical" evidence="7">
    <location>
        <begin position="299"/>
        <end position="320"/>
    </location>
</feature>
<dbReference type="PANTHER" id="PTHR30250">
    <property type="entry name" value="PST FAMILY PREDICTED COLANIC ACID TRANSPORTER"/>
    <property type="match status" value="1"/>
</dbReference>
<keyword evidence="4 7" id="KW-0812">Transmembrane</keyword>
<evidence type="ECO:0000256" key="1">
    <source>
        <dbReference type="ARBA" id="ARBA00004651"/>
    </source>
</evidence>
<keyword evidence="6 7" id="KW-0472">Membrane</keyword>
<evidence type="ECO:0000256" key="6">
    <source>
        <dbReference type="ARBA" id="ARBA00023136"/>
    </source>
</evidence>
<organism evidence="8 9">
    <name type="scientific">Roseateles asaccharophilus</name>
    <dbReference type="NCBI Taxonomy" id="582607"/>
    <lineage>
        <taxon>Bacteria</taxon>
        <taxon>Pseudomonadati</taxon>
        <taxon>Pseudomonadota</taxon>
        <taxon>Betaproteobacteria</taxon>
        <taxon>Burkholderiales</taxon>
        <taxon>Sphaerotilaceae</taxon>
        <taxon>Roseateles</taxon>
    </lineage>
</organism>
<accession>A0A4R6MYC3</accession>
<dbReference type="PANTHER" id="PTHR30250:SF10">
    <property type="entry name" value="LIPOPOLYSACCHARIDE BIOSYNTHESIS PROTEIN WZXC"/>
    <property type="match status" value="1"/>
</dbReference>
<feature type="transmembrane region" description="Helical" evidence="7">
    <location>
        <begin position="59"/>
        <end position="83"/>
    </location>
</feature>
<sequence length="497" mass="53594">MKRARTLLRRSFYRRDLAVGRQVMHGAAYQFVSIGLRTLITIGSTAILARLLLPADFGYVAMATVVTELAGLLGALGLSNVLVQRATINRLQLDTFFWASVGLGCALSAAVVLLSYPASSFFGDAKVGEILRVLGLNFILGSLSIVPTAVLSRMMRFGTEFWIQNTTIILRTLAAIAAAAAGWGAWSLVIGALAGSLISTVLYFMAVPYLPRLRFSRRVLTQSWRTSSGYLGNSSLYYLNTNLDLMLVGRALGATALGYYQSARSLTDEIRGRIAMPVQNVLFPAFSALQSDRPRFRALVMRAALLMSALVVPIGFGVSANADALVRTLYGTNWLAMVPVMQLFGLSASIRAATAIAAPLFAANDRVGLSFRYNLVGTIIMAVAVLGSTPWGVEGVSLAVAVSTCYAFVGMHAAFRLIQLGVKDMLKVLLPPYAAASVMWVATKAVFDQACLQECGALLQLVVQVGFGAMVYLAMVLLLSVPLRREVMAVLHRLWRN</sequence>
<feature type="transmembrane region" description="Helical" evidence="7">
    <location>
        <begin position="430"/>
        <end position="447"/>
    </location>
</feature>
<evidence type="ECO:0000256" key="5">
    <source>
        <dbReference type="ARBA" id="ARBA00022989"/>
    </source>
</evidence>
<feature type="transmembrane region" description="Helical" evidence="7">
    <location>
        <begin position="459"/>
        <end position="483"/>
    </location>
</feature>
<comment type="caution">
    <text evidence="8">The sequence shown here is derived from an EMBL/GenBank/DDBJ whole genome shotgun (WGS) entry which is preliminary data.</text>
</comment>
<evidence type="ECO:0000256" key="7">
    <source>
        <dbReference type="SAM" id="Phobius"/>
    </source>
</evidence>
<keyword evidence="9" id="KW-1185">Reference proteome</keyword>
<feature type="transmembrane region" description="Helical" evidence="7">
    <location>
        <begin position="162"/>
        <end position="183"/>
    </location>
</feature>
<proteinExistence type="inferred from homology"/>
<dbReference type="Pfam" id="PF13440">
    <property type="entry name" value="Polysacc_synt_3"/>
    <property type="match status" value="1"/>
</dbReference>
<evidence type="ECO:0000256" key="4">
    <source>
        <dbReference type="ARBA" id="ARBA00022692"/>
    </source>
</evidence>
<evidence type="ECO:0000256" key="2">
    <source>
        <dbReference type="ARBA" id="ARBA00007430"/>
    </source>
</evidence>
<feature type="transmembrane region" description="Helical" evidence="7">
    <location>
        <begin position="130"/>
        <end position="150"/>
    </location>
</feature>
<name>A0A4R6MYC3_9BURK</name>
<feature type="transmembrane region" description="Helical" evidence="7">
    <location>
        <begin position="31"/>
        <end position="53"/>
    </location>
</feature>
<feature type="transmembrane region" description="Helical" evidence="7">
    <location>
        <begin position="398"/>
        <end position="418"/>
    </location>
</feature>
<feature type="transmembrane region" description="Helical" evidence="7">
    <location>
        <begin position="340"/>
        <end position="361"/>
    </location>
</feature>
<dbReference type="InterPro" id="IPR050833">
    <property type="entry name" value="Poly_Biosynth_Transport"/>
</dbReference>
<gene>
    <name evidence="8" type="ORF">DFR39_10812</name>
</gene>
<comment type="similarity">
    <text evidence="2">Belongs to the polysaccharide synthase family.</text>
</comment>
<keyword evidence="3" id="KW-1003">Cell membrane</keyword>
<dbReference type="AlphaFoldDB" id="A0A4R6MYC3"/>
<dbReference type="OrthoDB" id="8538786at2"/>
<dbReference type="GO" id="GO:0005886">
    <property type="term" value="C:plasma membrane"/>
    <property type="evidence" value="ECO:0007669"/>
    <property type="project" value="UniProtKB-SubCell"/>
</dbReference>
<dbReference type="CDD" id="cd13127">
    <property type="entry name" value="MATE_tuaB_like"/>
    <property type="match status" value="1"/>
</dbReference>
<keyword evidence="5 7" id="KW-1133">Transmembrane helix</keyword>